<gene>
    <name evidence="1" type="ORF">FS320_33430</name>
</gene>
<dbReference type="EMBL" id="VOSK01000276">
    <property type="protein sequence ID" value="MPR29839.1"/>
    <property type="molecule type" value="Genomic_DNA"/>
</dbReference>
<accession>A0A5N7MTN5</accession>
<name>A0A5N7MTN5_9HYPH</name>
<dbReference type="Proteomes" id="UP000403266">
    <property type="component" value="Unassembled WGS sequence"/>
</dbReference>
<reference evidence="1 2" key="1">
    <citation type="journal article" date="2019" name="Syst. Appl. Microbiol.">
        <title>Microvirga tunisiensis sp. nov., a root nodule symbiotic bacterium isolated from Lupinus micranthus and L. luteus grown in Northern Tunisia.</title>
        <authorList>
            <person name="Msaddak A."/>
            <person name="Rejili M."/>
            <person name="Duran D."/>
            <person name="Mars M."/>
            <person name="Palacios J.M."/>
            <person name="Ruiz-Argueso T."/>
            <person name="Rey L."/>
            <person name="Imperial J."/>
        </authorList>
    </citation>
    <scope>NUCLEOTIDE SEQUENCE [LARGE SCALE GENOMIC DNA]</scope>
    <source>
        <strain evidence="1 2">Lmie10</strain>
    </source>
</reference>
<sequence length="91" mass="10412">MPDDPGTTLQELRQRISTEGLPRLSAEALRSYKREEPHSPRLDVGVAMIILGMLAQNDFDKIILPVISRRSEGIRYRPDLDHESSDYHSRP</sequence>
<evidence type="ECO:0000313" key="1">
    <source>
        <dbReference type="EMBL" id="MPR29839.1"/>
    </source>
</evidence>
<keyword evidence="2" id="KW-1185">Reference proteome</keyword>
<proteinExistence type="predicted"/>
<dbReference type="RefSeq" id="WP_152716717.1">
    <property type="nucleotide sequence ID" value="NZ_VOSJ01000290.1"/>
</dbReference>
<organism evidence="1 2">
    <name type="scientific">Microvirga tunisiensis</name>
    <dbReference type="NCBI Taxonomy" id="2108360"/>
    <lineage>
        <taxon>Bacteria</taxon>
        <taxon>Pseudomonadati</taxon>
        <taxon>Pseudomonadota</taxon>
        <taxon>Alphaproteobacteria</taxon>
        <taxon>Hyphomicrobiales</taxon>
        <taxon>Methylobacteriaceae</taxon>
        <taxon>Microvirga</taxon>
    </lineage>
</organism>
<protein>
    <submittedName>
        <fullName evidence="1">Uncharacterized protein</fullName>
    </submittedName>
</protein>
<dbReference type="OrthoDB" id="9861782at2"/>
<dbReference type="AlphaFoldDB" id="A0A5N7MTN5"/>
<evidence type="ECO:0000313" key="2">
    <source>
        <dbReference type="Proteomes" id="UP000403266"/>
    </source>
</evidence>
<comment type="caution">
    <text evidence="1">The sequence shown here is derived from an EMBL/GenBank/DDBJ whole genome shotgun (WGS) entry which is preliminary data.</text>
</comment>